<sequence>MIAHLQYYYIRTLEVVTTGQGIDTSVGEHGAQLSGGQRVTIARAILKDPRILLLDEATSALDAESKRVVQKALDLIMGNRTTVIVAHRLSIVRNADVIVIIHQGKIVERGLIQETTPEEVEIPMEKAKGVPLSRLVYLNKPEIPVILLGVISSAMNGVIFSIFGLLQSSIIKSFYETPSQLLKDSKFWALMFVSLGFVFFVASPARIYFFVAAGRSWFDEPRYSGGGIGTRLSADAATVRCLVGDALALLIQNLAMVGTMEKYHKLFRTQSSKFVMNSIEVDAGSTTKSY</sequence>
<accession>A0A7J7PCD3</accession>
<dbReference type="GO" id="GO:0015421">
    <property type="term" value="F:ABC-type oligopeptide transporter activity"/>
    <property type="evidence" value="ECO:0007669"/>
    <property type="project" value="TreeGrafter"/>
</dbReference>
<keyword evidence="3" id="KW-0813">Transport</keyword>
<organism evidence="11 12">
    <name type="scientific">Kingdonia uniflora</name>
    <dbReference type="NCBI Taxonomy" id="39325"/>
    <lineage>
        <taxon>Eukaryota</taxon>
        <taxon>Viridiplantae</taxon>
        <taxon>Streptophyta</taxon>
        <taxon>Embryophyta</taxon>
        <taxon>Tracheophyta</taxon>
        <taxon>Spermatophyta</taxon>
        <taxon>Magnoliopsida</taxon>
        <taxon>Ranunculales</taxon>
        <taxon>Circaeasteraceae</taxon>
        <taxon>Kingdonia</taxon>
    </lineage>
</organism>
<dbReference type="GO" id="GO:0005743">
    <property type="term" value="C:mitochondrial inner membrane"/>
    <property type="evidence" value="ECO:0007669"/>
    <property type="project" value="TreeGrafter"/>
</dbReference>
<dbReference type="GO" id="GO:0005524">
    <property type="term" value="F:ATP binding"/>
    <property type="evidence" value="ECO:0007669"/>
    <property type="project" value="InterPro"/>
</dbReference>
<evidence type="ECO:0000256" key="1">
    <source>
        <dbReference type="ARBA" id="ARBA00004141"/>
    </source>
</evidence>
<dbReference type="InterPro" id="IPR003439">
    <property type="entry name" value="ABC_transporter-like_ATP-bd"/>
</dbReference>
<comment type="subcellular location">
    <subcellularLocation>
        <location evidence="1">Membrane</location>
        <topology evidence="1">Multi-pass membrane protein</topology>
    </subcellularLocation>
</comment>
<dbReference type="PANTHER" id="PTHR43394">
    <property type="entry name" value="ATP-DEPENDENT PERMEASE MDL1, MITOCHONDRIAL"/>
    <property type="match status" value="1"/>
</dbReference>
<name>A0A7J7PCD3_9MAGN</name>
<evidence type="ECO:0000256" key="8">
    <source>
        <dbReference type="ARBA" id="ARBA00023180"/>
    </source>
</evidence>
<protein>
    <recommendedName>
        <fullName evidence="10">ABC transporter domain-containing protein</fullName>
    </recommendedName>
</protein>
<dbReference type="InterPro" id="IPR039421">
    <property type="entry name" value="Type_1_exporter"/>
</dbReference>
<evidence type="ECO:0000256" key="2">
    <source>
        <dbReference type="ARBA" id="ARBA00007577"/>
    </source>
</evidence>
<dbReference type="InterPro" id="IPR027417">
    <property type="entry name" value="P-loop_NTPase"/>
</dbReference>
<dbReference type="Gene3D" id="1.20.1560.10">
    <property type="entry name" value="ABC transporter type 1, transmembrane domain"/>
    <property type="match status" value="1"/>
</dbReference>
<keyword evidence="5" id="KW-0677">Repeat</keyword>
<dbReference type="Gene3D" id="3.40.50.300">
    <property type="entry name" value="P-loop containing nucleotide triphosphate hydrolases"/>
    <property type="match status" value="1"/>
</dbReference>
<dbReference type="PANTHER" id="PTHR43394:SF16">
    <property type="entry name" value="ABC TRANSPORTER B FAMILY MEMBER 4-LIKE ISOFORM X1"/>
    <property type="match status" value="1"/>
</dbReference>
<dbReference type="GO" id="GO:0016887">
    <property type="term" value="F:ATP hydrolysis activity"/>
    <property type="evidence" value="ECO:0007669"/>
    <property type="project" value="InterPro"/>
</dbReference>
<dbReference type="OrthoDB" id="6500128at2759"/>
<feature type="transmembrane region" description="Helical" evidence="9">
    <location>
        <begin position="143"/>
        <end position="167"/>
    </location>
</feature>
<dbReference type="EMBL" id="JACGCM010000003">
    <property type="protein sequence ID" value="KAF6177111.1"/>
    <property type="molecule type" value="Genomic_DNA"/>
</dbReference>
<feature type="transmembrane region" description="Helical" evidence="9">
    <location>
        <begin position="187"/>
        <end position="209"/>
    </location>
</feature>
<comment type="caution">
    <text evidence="11">The sequence shown here is derived from an EMBL/GenBank/DDBJ whole genome shotgun (WGS) entry which is preliminary data.</text>
</comment>
<feature type="domain" description="ABC transporter" evidence="10">
    <location>
        <begin position="21"/>
        <end position="59"/>
    </location>
</feature>
<reference evidence="11 12" key="1">
    <citation type="journal article" date="2020" name="IScience">
        <title>Genome Sequencing of the Endangered Kingdonia uniflora (Circaeasteraceae, Ranunculales) Reveals Potential Mechanisms of Evolutionary Specialization.</title>
        <authorList>
            <person name="Sun Y."/>
            <person name="Deng T."/>
            <person name="Zhang A."/>
            <person name="Moore M.J."/>
            <person name="Landis J.B."/>
            <person name="Lin N."/>
            <person name="Zhang H."/>
            <person name="Zhang X."/>
            <person name="Huang J."/>
            <person name="Zhang X."/>
            <person name="Sun H."/>
            <person name="Wang H."/>
        </authorList>
    </citation>
    <scope>NUCLEOTIDE SEQUENCE [LARGE SCALE GENOMIC DNA]</scope>
    <source>
        <strain evidence="11">TB1705</strain>
        <tissue evidence="11">Leaf</tissue>
    </source>
</reference>
<keyword evidence="8" id="KW-0325">Glycoprotein</keyword>
<evidence type="ECO:0000313" key="11">
    <source>
        <dbReference type="EMBL" id="KAF6177111.1"/>
    </source>
</evidence>
<dbReference type="SUPFAM" id="SSF52540">
    <property type="entry name" value="P-loop containing nucleoside triphosphate hydrolases"/>
    <property type="match status" value="1"/>
</dbReference>
<evidence type="ECO:0000259" key="10">
    <source>
        <dbReference type="Pfam" id="PF00005"/>
    </source>
</evidence>
<evidence type="ECO:0000256" key="6">
    <source>
        <dbReference type="ARBA" id="ARBA00022989"/>
    </source>
</evidence>
<gene>
    <name evidence="11" type="ORF">GIB67_005099</name>
</gene>
<keyword evidence="4 9" id="KW-0812">Transmembrane</keyword>
<dbReference type="Proteomes" id="UP000541444">
    <property type="component" value="Unassembled WGS sequence"/>
</dbReference>
<evidence type="ECO:0000256" key="9">
    <source>
        <dbReference type="SAM" id="Phobius"/>
    </source>
</evidence>
<evidence type="ECO:0000256" key="3">
    <source>
        <dbReference type="ARBA" id="ARBA00022448"/>
    </source>
</evidence>
<evidence type="ECO:0000256" key="5">
    <source>
        <dbReference type="ARBA" id="ARBA00022737"/>
    </source>
</evidence>
<comment type="similarity">
    <text evidence="2">Belongs to the ABC transporter superfamily. ABCB family. Multidrug resistance exporter (TC 3.A.1.201) subfamily.</text>
</comment>
<evidence type="ECO:0000313" key="12">
    <source>
        <dbReference type="Proteomes" id="UP000541444"/>
    </source>
</evidence>
<keyword evidence="6 9" id="KW-1133">Transmembrane helix</keyword>
<evidence type="ECO:0000256" key="4">
    <source>
        <dbReference type="ARBA" id="ARBA00022692"/>
    </source>
</evidence>
<proteinExistence type="inferred from homology"/>
<dbReference type="Pfam" id="PF00005">
    <property type="entry name" value="ABC_tran"/>
    <property type="match status" value="1"/>
</dbReference>
<dbReference type="AlphaFoldDB" id="A0A7J7PCD3"/>
<dbReference type="InterPro" id="IPR036640">
    <property type="entry name" value="ABC1_TM_sf"/>
</dbReference>
<dbReference type="GO" id="GO:0090374">
    <property type="term" value="P:oligopeptide export from mitochondrion"/>
    <property type="evidence" value="ECO:0007669"/>
    <property type="project" value="TreeGrafter"/>
</dbReference>
<keyword evidence="12" id="KW-1185">Reference proteome</keyword>
<dbReference type="SUPFAM" id="SSF90123">
    <property type="entry name" value="ABC transporter transmembrane region"/>
    <property type="match status" value="1"/>
</dbReference>
<keyword evidence="7 9" id="KW-0472">Membrane</keyword>
<evidence type="ECO:0000256" key="7">
    <source>
        <dbReference type="ARBA" id="ARBA00023136"/>
    </source>
</evidence>